<dbReference type="GeneID" id="28935180"/>
<dbReference type="PANTHER" id="PTHR14742:SF0">
    <property type="entry name" value="RIBONUCLEASE P PROTEIN SUBUNIT P21"/>
    <property type="match status" value="1"/>
</dbReference>
<comment type="similarity">
    <text evidence="4">Belongs to the eukaryotic/archaeal RNase P protein component 4 family.</text>
</comment>
<gene>
    <name evidence="5" type="ORF">T552_00363</name>
</gene>
<reference evidence="6" key="1">
    <citation type="journal article" date="2016" name="Nat. Commun.">
        <title>Genome analysis of three Pneumocystis species reveals adaptation mechanisms to life exclusively in mammalian hosts.</title>
        <authorList>
            <person name="Ma L."/>
            <person name="Chen Z."/>
            <person name="Huang D.W."/>
            <person name="Kutty G."/>
            <person name="Ishihara M."/>
            <person name="Wang H."/>
            <person name="Abouelleil A."/>
            <person name="Bishop L."/>
            <person name="Davey E."/>
            <person name="Deng R."/>
            <person name="Deng X."/>
            <person name="Fan L."/>
            <person name="Fantoni G."/>
            <person name="Fitzgerald M."/>
            <person name="Gogineni E."/>
            <person name="Goldberg J.M."/>
            <person name="Handley G."/>
            <person name="Hu X."/>
            <person name="Huber C."/>
            <person name="Jiao X."/>
            <person name="Jones K."/>
            <person name="Levin J.Z."/>
            <person name="Liu Y."/>
            <person name="Macdonald P."/>
            <person name="Melnikov A."/>
            <person name="Raley C."/>
            <person name="Sassi M."/>
            <person name="Sherman B.T."/>
            <person name="Song X."/>
            <person name="Sykes S."/>
            <person name="Tran B."/>
            <person name="Walsh L."/>
            <person name="Xia Y."/>
            <person name="Yang J."/>
            <person name="Young S."/>
            <person name="Zeng Q."/>
            <person name="Zheng X."/>
            <person name="Stephens R."/>
            <person name="Nusbaum C."/>
            <person name="Birren B.W."/>
            <person name="Azadi P."/>
            <person name="Lempicki R.A."/>
            <person name="Cuomo C.A."/>
            <person name="Kovacs J.A."/>
        </authorList>
    </citation>
    <scope>NUCLEOTIDE SEQUENCE [LARGE SCALE GENOMIC DNA]</scope>
    <source>
        <strain evidence="6">B80</strain>
    </source>
</reference>
<evidence type="ECO:0000256" key="3">
    <source>
        <dbReference type="ARBA" id="ARBA00022833"/>
    </source>
</evidence>
<evidence type="ECO:0000256" key="4">
    <source>
        <dbReference type="ARBA" id="ARBA00038402"/>
    </source>
</evidence>
<dbReference type="GO" id="GO:0046872">
    <property type="term" value="F:metal ion binding"/>
    <property type="evidence" value="ECO:0007669"/>
    <property type="project" value="UniProtKB-KW"/>
</dbReference>
<keyword evidence="6" id="KW-1185">Reference proteome</keyword>
<dbReference type="AlphaFoldDB" id="A0A0W4ZQJ8"/>
<evidence type="ECO:0000313" key="6">
    <source>
        <dbReference type="Proteomes" id="UP000054454"/>
    </source>
</evidence>
<evidence type="ECO:0000256" key="2">
    <source>
        <dbReference type="ARBA" id="ARBA00022723"/>
    </source>
</evidence>
<organism evidence="5 6">
    <name type="scientific">Pneumocystis carinii (strain B80)</name>
    <name type="common">Rat pneumocystis pneumonia agent</name>
    <name type="synonym">Pneumocystis carinii f. sp. carinii</name>
    <dbReference type="NCBI Taxonomy" id="1408658"/>
    <lineage>
        <taxon>Eukaryota</taxon>
        <taxon>Fungi</taxon>
        <taxon>Dikarya</taxon>
        <taxon>Ascomycota</taxon>
        <taxon>Taphrinomycotina</taxon>
        <taxon>Pneumocystomycetes</taxon>
        <taxon>Pneumocystaceae</taxon>
        <taxon>Pneumocystis</taxon>
    </lineage>
</organism>
<dbReference type="VEuPathDB" id="FungiDB:T552_00363"/>
<evidence type="ECO:0000256" key="1">
    <source>
        <dbReference type="ARBA" id="ARBA00022694"/>
    </source>
</evidence>
<protein>
    <submittedName>
        <fullName evidence="5">Uncharacterized protein</fullName>
    </submittedName>
</protein>
<proteinExistence type="inferred from homology"/>
<sequence>MTKKKKFSKEPKIVPQQELYARISFLYQAANIYTSYSILNQNTYANEDIQSKLALSRFYINTAKKIARKAVLKINPSIKRTLCRRCDTILLPAITSSIRIENQSKNNKKEADTMVITCNFCNTQKRYPTLKNNYKFN</sequence>
<keyword evidence="2" id="KW-0479">Metal-binding</keyword>
<dbReference type="Pfam" id="PF04032">
    <property type="entry name" value="Rpr2"/>
    <property type="match status" value="1"/>
</dbReference>
<dbReference type="GO" id="GO:0005655">
    <property type="term" value="C:nucleolar ribonuclease P complex"/>
    <property type="evidence" value="ECO:0007669"/>
    <property type="project" value="TreeGrafter"/>
</dbReference>
<dbReference type="GO" id="GO:0008033">
    <property type="term" value="P:tRNA processing"/>
    <property type="evidence" value="ECO:0007669"/>
    <property type="project" value="UniProtKB-KW"/>
</dbReference>
<dbReference type="InterPro" id="IPR007175">
    <property type="entry name" value="Rpr2/Snm1/Rpp21"/>
</dbReference>
<dbReference type="Gene3D" id="6.20.50.20">
    <property type="match status" value="1"/>
</dbReference>
<keyword evidence="1" id="KW-0819">tRNA processing</keyword>
<dbReference type="EMBL" id="LFVZ01000002">
    <property type="protein sequence ID" value="KTW30647.1"/>
    <property type="molecule type" value="Genomic_DNA"/>
</dbReference>
<dbReference type="PANTHER" id="PTHR14742">
    <property type="entry name" value="RIBONUCLEASE P SUBUNIT P21"/>
    <property type="match status" value="1"/>
</dbReference>
<accession>A0A0W4ZQJ8</accession>
<name>A0A0W4ZQJ8_PNEC8</name>
<dbReference type="RefSeq" id="XP_018227243.1">
    <property type="nucleotide sequence ID" value="XM_018368978.1"/>
</dbReference>
<evidence type="ECO:0000313" key="5">
    <source>
        <dbReference type="EMBL" id="KTW30647.1"/>
    </source>
</evidence>
<comment type="caution">
    <text evidence="5">The sequence shown here is derived from an EMBL/GenBank/DDBJ whole genome shotgun (WGS) entry which is preliminary data.</text>
</comment>
<dbReference type="OrthoDB" id="128536at2759"/>
<keyword evidence="3" id="KW-0862">Zinc</keyword>
<dbReference type="Proteomes" id="UP000054454">
    <property type="component" value="Unassembled WGS sequence"/>
</dbReference>